<comment type="caution">
    <text evidence="1">The sequence shown here is derived from an EMBL/GenBank/DDBJ whole genome shotgun (WGS) entry which is preliminary data.</text>
</comment>
<protein>
    <submittedName>
        <fullName evidence="1">Uncharacterized protein</fullName>
    </submittedName>
</protein>
<evidence type="ECO:0000313" key="2">
    <source>
        <dbReference type="Proteomes" id="UP001172386"/>
    </source>
</evidence>
<name>A0ACC2ZX68_9EURO</name>
<evidence type="ECO:0000313" key="1">
    <source>
        <dbReference type="EMBL" id="KAJ9652206.1"/>
    </source>
</evidence>
<sequence>MPVQSQTNEIITLKSSIYAGGAAAVLGSGLAAAHATLKGRSALVWGGVAGGQCFVLGTTFWLARSVVRSNLVQGRGQMFTDSSREDLISSGIGGSFAGLAGGALRGPRNMLPGAIVLGLIGLGGQAAYTGLAAIIESPRERRSILQVLSDSSWWPLKSISDEDYEHELMEKVIAIEAEIAIIDEKMLGLKQQSVGTAEKT</sequence>
<keyword evidence="2" id="KW-1185">Reference proteome</keyword>
<gene>
    <name evidence="1" type="ORF">H2198_008510</name>
</gene>
<proteinExistence type="predicted"/>
<reference evidence="1" key="1">
    <citation type="submission" date="2022-10" db="EMBL/GenBank/DDBJ databases">
        <title>Culturing micro-colonial fungi from biological soil crusts in the Mojave desert and describing Neophaeococcomyces mojavensis, and introducing the new genera and species Taxawa tesnikishii.</title>
        <authorList>
            <person name="Kurbessoian T."/>
            <person name="Stajich J.E."/>
        </authorList>
    </citation>
    <scope>NUCLEOTIDE SEQUENCE</scope>
    <source>
        <strain evidence="1">JES_112</strain>
    </source>
</reference>
<organism evidence="1 2">
    <name type="scientific">Neophaeococcomyces mojaviensis</name>
    <dbReference type="NCBI Taxonomy" id="3383035"/>
    <lineage>
        <taxon>Eukaryota</taxon>
        <taxon>Fungi</taxon>
        <taxon>Dikarya</taxon>
        <taxon>Ascomycota</taxon>
        <taxon>Pezizomycotina</taxon>
        <taxon>Eurotiomycetes</taxon>
        <taxon>Chaetothyriomycetidae</taxon>
        <taxon>Chaetothyriales</taxon>
        <taxon>Chaetothyriales incertae sedis</taxon>
        <taxon>Neophaeococcomyces</taxon>
    </lineage>
</organism>
<dbReference type="Proteomes" id="UP001172386">
    <property type="component" value="Unassembled WGS sequence"/>
</dbReference>
<dbReference type="EMBL" id="JAPDRQ010000210">
    <property type="protein sequence ID" value="KAJ9652206.1"/>
    <property type="molecule type" value="Genomic_DNA"/>
</dbReference>
<accession>A0ACC2ZX68</accession>